<feature type="domain" description="HPS5-like beta-propeller" evidence="5">
    <location>
        <begin position="46"/>
        <end position="349"/>
    </location>
</feature>
<organism evidence="7 8">
    <name type="scientific">Sinocyclocheilus rhinocerous</name>
    <dbReference type="NCBI Taxonomy" id="307959"/>
    <lineage>
        <taxon>Eukaryota</taxon>
        <taxon>Metazoa</taxon>
        <taxon>Chordata</taxon>
        <taxon>Craniata</taxon>
        <taxon>Vertebrata</taxon>
        <taxon>Euteleostomi</taxon>
        <taxon>Actinopterygii</taxon>
        <taxon>Neopterygii</taxon>
        <taxon>Teleostei</taxon>
        <taxon>Ostariophysi</taxon>
        <taxon>Cypriniformes</taxon>
        <taxon>Cyprinidae</taxon>
        <taxon>Cyprininae</taxon>
        <taxon>Sinocyclocheilus</taxon>
    </lineage>
</organism>
<feature type="domain" description="HPS5 TPR" evidence="6">
    <location>
        <begin position="687"/>
        <end position="1004"/>
    </location>
</feature>
<keyword evidence="4" id="KW-0812">Transmembrane</keyword>
<evidence type="ECO:0000259" key="6">
    <source>
        <dbReference type="Pfam" id="PF23758"/>
    </source>
</evidence>
<dbReference type="AlphaFoldDB" id="A0A673MKJ7"/>
<dbReference type="GO" id="GO:0048066">
    <property type="term" value="P:developmental pigmentation"/>
    <property type="evidence" value="ECO:0007669"/>
    <property type="project" value="TreeGrafter"/>
</dbReference>
<comment type="subcellular location">
    <subcellularLocation>
        <location evidence="2">Cytoplasm</location>
        <location evidence="2">Cytosol</location>
    </subcellularLocation>
</comment>
<accession>A0A673MKJ7</accession>
<dbReference type="PIRSF" id="PIRSF037475">
    <property type="entry name" value="BLOC-2_complex_Hps5"/>
    <property type="match status" value="1"/>
</dbReference>
<evidence type="ECO:0000256" key="4">
    <source>
        <dbReference type="SAM" id="Phobius"/>
    </source>
</evidence>
<reference evidence="7" key="1">
    <citation type="submission" date="2025-08" db="UniProtKB">
        <authorList>
            <consortium name="Ensembl"/>
        </authorList>
    </citation>
    <scope>IDENTIFICATION</scope>
</reference>
<evidence type="ECO:0000313" key="8">
    <source>
        <dbReference type="Proteomes" id="UP000472270"/>
    </source>
</evidence>
<dbReference type="PANTHER" id="PTHR23287:SF18">
    <property type="entry name" value="BLOC-2 COMPLEX MEMBER HPS5"/>
    <property type="match status" value="1"/>
</dbReference>
<dbReference type="InterPro" id="IPR056499">
    <property type="entry name" value="Beta-prop_HPS5-like"/>
</dbReference>
<dbReference type="Proteomes" id="UP000472270">
    <property type="component" value="Unassembled WGS sequence"/>
</dbReference>
<feature type="region of interest" description="Disordered" evidence="3">
    <location>
        <begin position="486"/>
        <end position="507"/>
    </location>
</feature>
<dbReference type="SUPFAM" id="SSF50978">
    <property type="entry name" value="WD40 repeat-like"/>
    <property type="match status" value="1"/>
</dbReference>
<protein>
    <recommendedName>
        <fullName evidence="2">Hermansky-Pudlak syndrome 5 protein homolog</fullName>
    </recommendedName>
</protein>
<dbReference type="Pfam" id="PF23756">
    <property type="entry name" value="Beta-prop_HPS5"/>
    <property type="match status" value="1"/>
</dbReference>
<keyword evidence="2" id="KW-0963">Cytoplasm</keyword>
<dbReference type="GO" id="GO:0005829">
    <property type="term" value="C:cytosol"/>
    <property type="evidence" value="ECO:0007669"/>
    <property type="project" value="UniProtKB-SubCell"/>
</dbReference>
<dbReference type="InterPro" id="IPR056445">
    <property type="entry name" value="TPR_HPS5"/>
</dbReference>
<keyword evidence="8" id="KW-1185">Reference proteome</keyword>
<evidence type="ECO:0000256" key="3">
    <source>
        <dbReference type="SAM" id="MobiDB-lite"/>
    </source>
</evidence>
<dbReference type="InterPro" id="IPR015943">
    <property type="entry name" value="WD40/YVTN_repeat-like_dom_sf"/>
</dbReference>
<dbReference type="InterPro" id="IPR036322">
    <property type="entry name" value="WD40_repeat_dom_sf"/>
</dbReference>
<keyword evidence="4" id="KW-0472">Membrane</keyword>
<dbReference type="Pfam" id="PF23758">
    <property type="entry name" value="TPR_HPS5"/>
    <property type="match status" value="1"/>
</dbReference>
<name>A0A673MKJ7_9TELE</name>
<feature type="transmembrane region" description="Helical" evidence="4">
    <location>
        <begin position="12"/>
        <end position="40"/>
    </location>
</feature>
<comment type="subunit">
    <text evidence="2">Component of the biogenesis of lysosome-related organelles complex-2 (or BLOC2) composed of HPS3, HPS5 and HPS6.</text>
</comment>
<dbReference type="SMART" id="SM00320">
    <property type="entry name" value="WD40"/>
    <property type="match status" value="2"/>
</dbReference>
<evidence type="ECO:0000313" key="7">
    <source>
        <dbReference type="Ensembl" id="ENSSRHP00000091171.1"/>
    </source>
</evidence>
<feature type="compositionally biased region" description="Polar residues" evidence="3">
    <location>
        <begin position="488"/>
        <end position="501"/>
    </location>
</feature>
<comment type="function">
    <text evidence="2">May regulate the synthesis and function of lysosomes and of highly specialized organelles, such as melanosomes and platelet dense granules.</text>
</comment>
<dbReference type="InterPro" id="IPR035431">
    <property type="entry name" value="HPS5"/>
</dbReference>
<comment type="similarity">
    <text evidence="1 2">Belongs to the HPS5 family.</text>
</comment>
<dbReference type="Ensembl" id="ENSSRHT00000093635.1">
    <property type="protein sequence ID" value="ENSSRHP00000091171.1"/>
    <property type="gene ID" value="ENSSRHG00000044930.1"/>
</dbReference>
<proteinExistence type="inferred from homology"/>
<evidence type="ECO:0000256" key="1">
    <source>
        <dbReference type="ARBA" id="ARBA00010697"/>
    </source>
</evidence>
<sequence length="1033" mass="117037">MFILIFILYNLYVIYLCIFYVFFFLFLADFVRFSLISFYLCLCISQCTCLSVSRKWLALGTSAGGLHLIQRDGWKQKLILTHKEGSVTQVSCCPHDEDFIAVATSQGLVVVWELHLERRGRPERVSVSWEHRGQTVTSLCWDNAALRVFAGDVGGKVSCVRAGSSKLGKGSAFVIFPIQTITTVDSRVVQLGYSDGHLVVSSLSRCYLCDTEREKFWRVGNKERDGEFGACPAGQRGQALLYCARPGSRIWEASFSGEVLSTHQFKQLLACPPLPLVSYKNEPHFNPAQTSPQSLAFPRLLHDQNLLTWTDSAIYIFTPHSGQVLLWTEVKDVVEISVFRNELFCLHGDGRLSHLSLMSPERCVERLMKRENWTLATTICCMFQHTIITSRARKSLPIDRLEQLKAQLNSASQEQLIGQLEEVISKLEPLDSACSSRRSSISSHESFNVLDCGIYRVISRRGSQSDDDANSLANQSMLEEERLKEFSFTEQEQVENDSQSVRGEGDRSDINLQFLPLPFRSKPPRVALQAVRDSVSSFVKKTTEKINTLQMNADLWPRPDLREGVQGEVTATVTPLPEEVEPTEITTQEEKTLEEEELVSSMSCCVVVQPDIYSANLDESATLTEEEDHGESTPCSTAPVRALFPPLANHVELVQLFSPKHLPPDLQADLSQLACLYVEMGCPGRGGIESVCVFLRRYFFLLDQERVRKMCMLRYREHREVMKAYIAGMLEFTQASKVVEVIQKGDLLKSLLYATHVLYDKHGEVAVRAYPQFYPTILPSDIMAMALPSHFLPYLDNLVQSRAEQQRLSFLGSLLQPESLRQDWLELALYHDAPQKDDTLTADGQPRWHSHFFSWGYGRLLSLLIRLPADLASKQKMLEKCRTHGYWMGYLYLSRELQWRPEAFSAICRLDDMTLLEGDDGIVPQSFDEWVLLLQLSQQISSSNEAPDSSPDLSDGSTDWSIRVSPENIILCLVRVFGPDRALTALQERGIQVDLSSSSTLVCDLLRMAEKRQRALIQTMLERCDRFLWSQQA</sequence>
<keyword evidence="4" id="KW-1133">Transmembrane helix</keyword>
<gene>
    <name evidence="7" type="primary">LOC107732299</name>
</gene>
<dbReference type="InterPro" id="IPR001680">
    <property type="entry name" value="WD40_rpt"/>
</dbReference>
<reference evidence="7" key="2">
    <citation type="submission" date="2025-09" db="UniProtKB">
        <authorList>
            <consortium name="Ensembl"/>
        </authorList>
    </citation>
    <scope>IDENTIFICATION</scope>
</reference>
<evidence type="ECO:0000259" key="5">
    <source>
        <dbReference type="Pfam" id="PF23756"/>
    </source>
</evidence>
<dbReference type="PANTHER" id="PTHR23287">
    <property type="entry name" value="RUBY-EYE2-LIKE PROTEIN"/>
    <property type="match status" value="1"/>
</dbReference>
<dbReference type="Gene3D" id="2.130.10.10">
    <property type="entry name" value="YVTN repeat-like/Quinoprotein amine dehydrogenase"/>
    <property type="match status" value="1"/>
</dbReference>
<dbReference type="GO" id="GO:0031084">
    <property type="term" value="C:BLOC-2 complex"/>
    <property type="evidence" value="ECO:0007669"/>
    <property type="project" value="UniProtKB-UniRule"/>
</dbReference>
<evidence type="ECO:0000256" key="2">
    <source>
        <dbReference type="PIRNR" id="PIRNR037475"/>
    </source>
</evidence>